<protein>
    <recommendedName>
        <fullName evidence="1">F-box domain-containing protein</fullName>
    </recommendedName>
</protein>
<evidence type="ECO:0000259" key="1">
    <source>
        <dbReference type="PROSITE" id="PS50181"/>
    </source>
</evidence>
<reference evidence="2 3" key="2">
    <citation type="submission" date="2024-10" db="EMBL/GenBank/DDBJ databases">
        <authorList>
            <person name="Ryan C."/>
        </authorList>
    </citation>
    <scope>NUCLEOTIDE SEQUENCE [LARGE SCALE GENOMIC DNA]</scope>
</reference>
<dbReference type="PANTHER" id="PTHR34591:SF43">
    <property type="entry name" value="F-BOX DOMAIN-CONTAINING PROTEIN"/>
    <property type="match status" value="1"/>
</dbReference>
<dbReference type="AlphaFoldDB" id="A0ABC9B332"/>
<dbReference type="InterPro" id="IPR036047">
    <property type="entry name" value="F-box-like_dom_sf"/>
</dbReference>
<dbReference type="Gene3D" id="1.20.1280.50">
    <property type="match status" value="1"/>
</dbReference>
<evidence type="ECO:0000313" key="3">
    <source>
        <dbReference type="Proteomes" id="UP001497457"/>
    </source>
</evidence>
<keyword evidence="3" id="KW-1185">Reference proteome</keyword>
<proteinExistence type="predicted"/>
<gene>
    <name evidence="2" type="ORF">URODEC1_LOCUS60240</name>
</gene>
<sequence length="379" mass="44096">MEPESMEMPVALPEDVLADILGRLMARSLAASRQVCKAWRDVVDDRRLLLRLRPLLPHSLHGFFVNYNDHERAHLFARPTPAAAAAGPRIDGKFSYIEPEQRVGPFRKVADHCNGLVLYRRDGDDVQLYLCNPVTRRWVHLPPLLSVERMYLRRVFLVFNPTVSRHYEVLSLSDGKYRVIRLPINNGVQSFIGRSLKGVYFAYVQWRQLRVWILNVCSDETEWILKHASVLWPKDWWPDDMTSEYYEMQCNGPWILDEYDNGKRKRNVDWSSDDDDNNCTEDWQDHDQNDGHMYVHDSLNFLGFHPYKEIVFLTHGHEAVAYHLNTRKVQFLGILKPWDYTNCGVYSSFVYTPCYALRDRGSASVDNFQGMGQASSSCS</sequence>
<name>A0ABC9B332_9POAL</name>
<dbReference type="EMBL" id="OZ075134">
    <property type="protein sequence ID" value="CAL4990395.1"/>
    <property type="molecule type" value="Genomic_DNA"/>
</dbReference>
<dbReference type="SUPFAM" id="SSF81383">
    <property type="entry name" value="F-box domain"/>
    <property type="match status" value="1"/>
</dbReference>
<organism evidence="2 3">
    <name type="scientific">Urochloa decumbens</name>
    <dbReference type="NCBI Taxonomy" id="240449"/>
    <lineage>
        <taxon>Eukaryota</taxon>
        <taxon>Viridiplantae</taxon>
        <taxon>Streptophyta</taxon>
        <taxon>Embryophyta</taxon>
        <taxon>Tracheophyta</taxon>
        <taxon>Spermatophyta</taxon>
        <taxon>Magnoliopsida</taxon>
        <taxon>Liliopsida</taxon>
        <taxon>Poales</taxon>
        <taxon>Poaceae</taxon>
        <taxon>PACMAD clade</taxon>
        <taxon>Panicoideae</taxon>
        <taxon>Panicodae</taxon>
        <taxon>Paniceae</taxon>
        <taxon>Melinidinae</taxon>
        <taxon>Urochloa</taxon>
    </lineage>
</organism>
<dbReference type="PANTHER" id="PTHR34591">
    <property type="entry name" value="OS03G0653100 PROTEIN-RELATED"/>
    <property type="match status" value="1"/>
</dbReference>
<dbReference type="Proteomes" id="UP001497457">
    <property type="component" value="Chromosome 24b"/>
</dbReference>
<dbReference type="Pfam" id="PF12937">
    <property type="entry name" value="F-box-like"/>
    <property type="match status" value="1"/>
</dbReference>
<reference evidence="3" key="1">
    <citation type="submission" date="2024-06" db="EMBL/GenBank/DDBJ databases">
        <authorList>
            <person name="Ryan C."/>
        </authorList>
    </citation>
    <scope>NUCLEOTIDE SEQUENCE [LARGE SCALE GENOMIC DNA]</scope>
</reference>
<dbReference type="InterPro" id="IPR001810">
    <property type="entry name" value="F-box_dom"/>
</dbReference>
<dbReference type="SMART" id="SM00256">
    <property type="entry name" value="FBOX"/>
    <property type="match status" value="1"/>
</dbReference>
<accession>A0ABC9B332</accession>
<evidence type="ECO:0000313" key="2">
    <source>
        <dbReference type="EMBL" id="CAL4990395.1"/>
    </source>
</evidence>
<dbReference type="PROSITE" id="PS50181">
    <property type="entry name" value="FBOX"/>
    <property type="match status" value="1"/>
</dbReference>
<feature type="domain" description="F-box" evidence="1">
    <location>
        <begin position="6"/>
        <end position="52"/>
    </location>
</feature>